<protein>
    <recommendedName>
        <fullName evidence="5">DUF4129 domain-containing protein</fullName>
    </recommendedName>
</protein>
<evidence type="ECO:0000256" key="2">
    <source>
        <dbReference type="SAM" id="Phobius"/>
    </source>
</evidence>
<keyword evidence="2" id="KW-1133">Transmembrane helix</keyword>
<accession>A0A202EA85</accession>
<keyword evidence="4" id="KW-1185">Reference proteome</keyword>
<proteinExistence type="predicted"/>
<dbReference type="EMBL" id="MWPH01000002">
    <property type="protein sequence ID" value="OVE85161.1"/>
    <property type="molecule type" value="Genomic_DNA"/>
</dbReference>
<evidence type="ECO:0000313" key="3">
    <source>
        <dbReference type="EMBL" id="OVE85161.1"/>
    </source>
</evidence>
<evidence type="ECO:0000313" key="4">
    <source>
        <dbReference type="Proteomes" id="UP000196084"/>
    </source>
</evidence>
<dbReference type="RefSeq" id="WP_087714916.1">
    <property type="nucleotide sequence ID" value="NZ_MWPH01000002.1"/>
</dbReference>
<keyword evidence="2" id="KW-0472">Membrane</keyword>
<feature type="region of interest" description="Disordered" evidence="1">
    <location>
        <begin position="111"/>
        <end position="140"/>
    </location>
</feature>
<dbReference type="Proteomes" id="UP000196084">
    <property type="component" value="Unassembled WGS sequence"/>
</dbReference>
<name>A0A202EA85_9EURY</name>
<evidence type="ECO:0000256" key="1">
    <source>
        <dbReference type="SAM" id="MobiDB-lite"/>
    </source>
</evidence>
<dbReference type="AlphaFoldDB" id="A0A202EA85"/>
<reference evidence="3 4" key="1">
    <citation type="submission" date="2017-02" db="EMBL/GenBank/DDBJ databases">
        <title>Natronthermophilus aegyptiacus gen. nov.,sp. nov., an aerobic, extremely halophilic alkalithermophilic archaeon isolated from the athalassohaline Wadi An Natrun, Egypt.</title>
        <authorList>
            <person name="Zhao B."/>
        </authorList>
    </citation>
    <scope>NUCLEOTIDE SEQUENCE [LARGE SCALE GENOMIC DNA]</scope>
    <source>
        <strain evidence="3 4">CGMCC 1.3597</strain>
    </source>
</reference>
<gene>
    <name evidence="3" type="ORF">B2G88_12540</name>
</gene>
<evidence type="ECO:0008006" key="5">
    <source>
        <dbReference type="Google" id="ProtNLM"/>
    </source>
</evidence>
<comment type="caution">
    <text evidence="3">The sequence shown here is derived from an EMBL/GenBank/DDBJ whole genome shotgun (WGS) entry which is preliminary data.</text>
</comment>
<dbReference type="OrthoDB" id="206387at2157"/>
<sequence length="775" mass="80979">MNVDWARLCVLVALVCCVGLAVAAGSSIATSSTVPAANDSDPVVHLDPAEYDDDGDYDSLQAWFIDDLEDRLQRSSAAIAAGTIDDARVPLDETYVERVDQYETLVAETGAAGELDEADPLSEAQAGGPETPLETRSDDLEPADVVDAFEQTRVEQLALIEAVDSYDDTETAYEQAIDDGNEAGALEHARELDTLAADVDVATERLAEHRSVIDALAAVDGPALAESLADRPQSIQERQETIREAQFAPTTLTATADADSVGPTETVTITGTLETASEPAESWTEIDSLPLEINGESQSVAVDDGTFTVSYQPDPLSPTVDEIPVQYRPAPGIPHQKTETTVPVAVDAAPATLSLDADTDHGYQPSSLPDDDLESGVAYGERIGLSGTLTAKNRSVDGAPVTLTIGDTTLGTLETESGTLEGDIVLPASVPAGEHELIATVDGTDRAITSASATHDLTVRESETALYSEAVRTDDGDLAVAGTLTTLEGTPVPGQPVAVTLEGTPVGTIWTDAGGQFSETLSPGSVAVDQQVTVSYDGTNTNLNEIAVTTSVTDGQLPTLVAGVDGWPRLAVVLAGALAVLGAAGSGIWYSSSSVRRRFRSRFGVGRKSKSQFGSSAGAATHSTDEGHSGETSLAQSTLSSTVEAAEPDSGSGPAPTSSTKSDDLLEQADDRLSSGRTNEAVELAYAAVRLQLHTTVAGETAQSLTHWEFYERYTGPQTDDLELLTSLYERAAFGPATVTVETAEEALLTAQALLKLTDDKPVDLDALDGLVIET</sequence>
<keyword evidence="2" id="KW-0812">Transmembrane</keyword>
<feature type="region of interest" description="Disordered" evidence="1">
    <location>
        <begin position="608"/>
        <end position="665"/>
    </location>
</feature>
<organism evidence="3 4">
    <name type="scientific">Natronolimnobius baerhuensis</name>
    <dbReference type="NCBI Taxonomy" id="253108"/>
    <lineage>
        <taxon>Archaea</taxon>
        <taxon>Methanobacteriati</taxon>
        <taxon>Methanobacteriota</taxon>
        <taxon>Stenosarchaea group</taxon>
        <taxon>Halobacteria</taxon>
        <taxon>Halobacteriales</taxon>
        <taxon>Natrialbaceae</taxon>
        <taxon>Natronolimnobius</taxon>
    </lineage>
</organism>
<feature type="transmembrane region" description="Helical" evidence="2">
    <location>
        <begin position="570"/>
        <end position="590"/>
    </location>
</feature>
<feature type="compositionally biased region" description="Polar residues" evidence="1">
    <location>
        <begin position="630"/>
        <end position="643"/>
    </location>
</feature>